<comment type="caution">
    <text evidence="3">The sequence shown here is derived from an EMBL/GenBank/DDBJ whole genome shotgun (WGS) entry which is preliminary data.</text>
</comment>
<dbReference type="Pfam" id="PF02492">
    <property type="entry name" value="cobW"/>
    <property type="match status" value="1"/>
</dbReference>
<dbReference type="SUPFAM" id="SSF52540">
    <property type="entry name" value="P-loop containing nucleoside triphosphate hydrolases"/>
    <property type="match status" value="1"/>
</dbReference>
<evidence type="ECO:0000313" key="4">
    <source>
        <dbReference type="Proteomes" id="UP001241747"/>
    </source>
</evidence>
<accession>A0ABU0LDC7</accession>
<proteinExistence type="predicted"/>
<gene>
    <name evidence="3" type="ORF">QOZ94_001927</name>
</gene>
<organism evidence="3 4">
    <name type="scientific">Xanthobacter agilis</name>
    <dbReference type="NCBI Taxonomy" id="47492"/>
    <lineage>
        <taxon>Bacteria</taxon>
        <taxon>Pseudomonadati</taxon>
        <taxon>Pseudomonadota</taxon>
        <taxon>Alphaproteobacteria</taxon>
        <taxon>Hyphomicrobiales</taxon>
        <taxon>Xanthobacteraceae</taxon>
        <taxon>Xanthobacter</taxon>
    </lineage>
</organism>
<reference evidence="3 4" key="1">
    <citation type="submission" date="2023-07" db="EMBL/GenBank/DDBJ databases">
        <title>Genomic Encyclopedia of Type Strains, Phase IV (KMG-IV): sequencing the most valuable type-strain genomes for metagenomic binning, comparative biology and taxonomic classification.</title>
        <authorList>
            <person name="Goeker M."/>
        </authorList>
    </citation>
    <scope>NUCLEOTIDE SEQUENCE [LARGE SCALE GENOMIC DNA]</scope>
    <source>
        <strain evidence="3 4">DSM 3770</strain>
    </source>
</reference>
<evidence type="ECO:0000259" key="2">
    <source>
        <dbReference type="Pfam" id="PF02492"/>
    </source>
</evidence>
<dbReference type="InterPro" id="IPR004392">
    <property type="entry name" value="Hyd_mat_HypB"/>
</dbReference>
<feature type="domain" description="CobW/HypB/UreG nucleotide-binding" evidence="2">
    <location>
        <begin position="3"/>
        <end position="164"/>
    </location>
</feature>
<sequence length="232" mass="24234">MRVITVAGPPSVGKTAVVLKTAAHLAAAGLRVGVVKFDSLSTQDDAAYARAGLDVSVGLAGNVCPDHFFVSNIDDCLTWARARGHDTLVAESAGLCNRCAPHIKGALAICVVDTLSGIHTPRKIGPMLKLADVVVITKGDIVSQAEREVFAFNVRKANPRAVVVAFNGITGQGAGELAFHMAQAAGFETLEGQHLRYPMPSAVCPYCVGETAIGEDHQRGNVRKMAFAGDGS</sequence>
<dbReference type="Gene3D" id="3.40.50.300">
    <property type="entry name" value="P-loop containing nucleotide triphosphate hydrolases"/>
    <property type="match status" value="1"/>
</dbReference>
<evidence type="ECO:0000313" key="3">
    <source>
        <dbReference type="EMBL" id="MDQ0505145.1"/>
    </source>
</evidence>
<name>A0ABU0LDC7_XANAG</name>
<dbReference type="InterPro" id="IPR027417">
    <property type="entry name" value="P-loop_NTPase"/>
</dbReference>
<dbReference type="PANTHER" id="PTHR30134">
    <property type="entry name" value="HYDROGENASE PROTEIN ASSEMBLY PROTEIN, NICKEL CHAPERONE"/>
    <property type="match status" value="1"/>
</dbReference>
<evidence type="ECO:0000256" key="1">
    <source>
        <dbReference type="ARBA" id="ARBA00035238"/>
    </source>
</evidence>
<dbReference type="RefSeq" id="WP_237345644.1">
    <property type="nucleotide sequence ID" value="NZ_JABWGX010000011.1"/>
</dbReference>
<dbReference type="Proteomes" id="UP001241747">
    <property type="component" value="Unassembled WGS sequence"/>
</dbReference>
<dbReference type="InterPro" id="IPR003495">
    <property type="entry name" value="CobW/HypB/UreG_nucleotide-bd"/>
</dbReference>
<dbReference type="EMBL" id="JAUSVY010000003">
    <property type="protein sequence ID" value="MDQ0505145.1"/>
    <property type="molecule type" value="Genomic_DNA"/>
</dbReference>
<dbReference type="PANTHER" id="PTHR30134:SF1">
    <property type="entry name" value="COBW_HYPB_UREG NUCLEOTIDE-BINDING DOMAIN-CONTAINING PROTEIN"/>
    <property type="match status" value="1"/>
</dbReference>
<keyword evidence="4" id="KW-1185">Reference proteome</keyword>
<protein>
    <recommendedName>
        <fullName evidence="1">Hydrogenase maturation factor HypB</fullName>
    </recommendedName>
</protein>